<organism evidence="1 2">
    <name type="scientific">Trichogramma kaykai</name>
    <dbReference type="NCBI Taxonomy" id="54128"/>
    <lineage>
        <taxon>Eukaryota</taxon>
        <taxon>Metazoa</taxon>
        <taxon>Ecdysozoa</taxon>
        <taxon>Arthropoda</taxon>
        <taxon>Hexapoda</taxon>
        <taxon>Insecta</taxon>
        <taxon>Pterygota</taxon>
        <taxon>Neoptera</taxon>
        <taxon>Endopterygota</taxon>
        <taxon>Hymenoptera</taxon>
        <taxon>Apocrita</taxon>
        <taxon>Proctotrupomorpha</taxon>
        <taxon>Chalcidoidea</taxon>
        <taxon>Trichogrammatidae</taxon>
        <taxon>Trichogramma</taxon>
    </lineage>
</organism>
<dbReference type="Proteomes" id="UP001627154">
    <property type="component" value="Unassembled WGS sequence"/>
</dbReference>
<gene>
    <name evidence="1" type="ORF">TKK_018474</name>
</gene>
<reference evidence="1 2" key="1">
    <citation type="journal article" date="2024" name="bioRxiv">
        <title>A reference genome for Trichogramma kaykai: A tiny desert-dwelling parasitoid wasp with competing sex-ratio distorters.</title>
        <authorList>
            <person name="Culotta J."/>
            <person name="Lindsey A.R."/>
        </authorList>
    </citation>
    <scope>NUCLEOTIDE SEQUENCE [LARGE SCALE GENOMIC DNA]</scope>
    <source>
        <strain evidence="1 2">KSX58</strain>
    </source>
</reference>
<accession>A0ABD2VYX4</accession>
<protein>
    <submittedName>
        <fullName evidence="1">Uncharacterized protein</fullName>
    </submittedName>
</protein>
<dbReference type="EMBL" id="JBJJXI010000149">
    <property type="protein sequence ID" value="KAL3385956.1"/>
    <property type="molecule type" value="Genomic_DNA"/>
</dbReference>
<dbReference type="AlphaFoldDB" id="A0ABD2VYX4"/>
<comment type="caution">
    <text evidence="1">The sequence shown here is derived from an EMBL/GenBank/DDBJ whole genome shotgun (WGS) entry which is preliminary data.</text>
</comment>
<proteinExistence type="predicted"/>
<evidence type="ECO:0000313" key="1">
    <source>
        <dbReference type="EMBL" id="KAL3385956.1"/>
    </source>
</evidence>
<evidence type="ECO:0000313" key="2">
    <source>
        <dbReference type="Proteomes" id="UP001627154"/>
    </source>
</evidence>
<name>A0ABD2VYX4_9HYME</name>
<keyword evidence="2" id="KW-1185">Reference proteome</keyword>
<sequence>MKFQGRFARPIQRLVYPARIAGKERERCVRSTAYFVEIYPNQEFRLIGNDFIESCIRTQSKYKMKILLDT</sequence>